<dbReference type="OMA" id="MITLVRI"/>
<keyword evidence="1" id="KW-1133">Transmembrane helix</keyword>
<organism evidence="2 3">
    <name type="scientific">Paramecium octaurelia</name>
    <dbReference type="NCBI Taxonomy" id="43137"/>
    <lineage>
        <taxon>Eukaryota</taxon>
        <taxon>Sar</taxon>
        <taxon>Alveolata</taxon>
        <taxon>Ciliophora</taxon>
        <taxon>Intramacronucleata</taxon>
        <taxon>Oligohymenophorea</taxon>
        <taxon>Peniculida</taxon>
        <taxon>Parameciidae</taxon>
        <taxon>Paramecium</taxon>
    </lineage>
</organism>
<comment type="caution">
    <text evidence="2">The sequence shown here is derived from an EMBL/GenBank/DDBJ whole genome shotgun (WGS) entry which is preliminary data.</text>
</comment>
<evidence type="ECO:0008006" key="4">
    <source>
        <dbReference type="Google" id="ProtNLM"/>
    </source>
</evidence>
<reference evidence="2" key="1">
    <citation type="submission" date="2021-01" db="EMBL/GenBank/DDBJ databases">
        <authorList>
            <consortium name="Genoscope - CEA"/>
            <person name="William W."/>
        </authorList>
    </citation>
    <scope>NUCLEOTIDE SEQUENCE</scope>
</reference>
<keyword evidence="1" id="KW-0472">Membrane</keyword>
<dbReference type="AlphaFoldDB" id="A0A8S1XEE6"/>
<keyword evidence="1" id="KW-0812">Transmembrane</keyword>
<accession>A0A8S1XEE6</accession>
<evidence type="ECO:0000313" key="3">
    <source>
        <dbReference type="Proteomes" id="UP000683925"/>
    </source>
</evidence>
<dbReference type="EMBL" id="CAJJDP010000119">
    <property type="protein sequence ID" value="CAD8199298.1"/>
    <property type="molecule type" value="Genomic_DNA"/>
</dbReference>
<protein>
    <recommendedName>
        <fullName evidence="4">Transmembrane protein</fullName>
    </recommendedName>
</protein>
<evidence type="ECO:0000256" key="1">
    <source>
        <dbReference type="SAM" id="Phobius"/>
    </source>
</evidence>
<keyword evidence="3" id="KW-1185">Reference proteome</keyword>
<evidence type="ECO:0000313" key="2">
    <source>
        <dbReference type="EMBL" id="CAD8199298.1"/>
    </source>
</evidence>
<sequence>MKLIINSLSQNQKKICVALIETIYYLSILKQFTKSSSCVLRNGKVQYNSITRLLYYFKIVIFLSLQTIILVRIIVNRIRKQKFGFLTRPGLINFQYNFYLTIIQNSEQAESLIPSVPIYTESLIPQTRTYAFILIPPLPPIYYYPETIQEANSPSVRYQQYRENRFDQFTLCSNYKLCNRGMFLEDLCNQFLKEIDELQKKLNYRLITYSQKFVGSALSSMDQLDEIMRVKLKWITKKQTKFEQRDFNELDILQNVFIKLNTQQNVFKELKNLLHYSDKNVMRKPIR</sequence>
<feature type="transmembrane region" description="Helical" evidence="1">
    <location>
        <begin position="53"/>
        <end position="75"/>
    </location>
</feature>
<gene>
    <name evidence="2" type="ORF">POCTA_138.1.T1190038</name>
</gene>
<dbReference type="Proteomes" id="UP000683925">
    <property type="component" value="Unassembled WGS sequence"/>
</dbReference>
<proteinExistence type="predicted"/>
<dbReference type="OrthoDB" id="10519712at2759"/>
<name>A0A8S1XEE6_PAROT</name>